<evidence type="ECO:0000256" key="1">
    <source>
        <dbReference type="SAM" id="MobiDB-lite"/>
    </source>
</evidence>
<feature type="compositionally biased region" description="Low complexity" evidence="1">
    <location>
        <begin position="118"/>
        <end position="138"/>
    </location>
</feature>
<dbReference type="Proteomes" id="UP000186955">
    <property type="component" value="Unassembled WGS sequence"/>
</dbReference>
<feature type="region of interest" description="Disordered" evidence="1">
    <location>
        <begin position="1"/>
        <end position="254"/>
    </location>
</feature>
<keyword evidence="3" id="KW-1185">Reference proteome</keyword>
<accession>A0A1Q5UE07</accession>
<gene>
    <name evidence="2" type="ORF">PENSUB_4009</name>
</gene>
<comment type="caution">
    <text evidence="2">The sequence shown here is derived from an EMBL/GenBank/DDBJ whole genome shotgun (WGS) entry which is preliminary data.</text>
</comment>
<feature type="compositionally biased region" description="Basic and acidic residues" evidence="1">
    <location>
        <begin position="70"/>
        <end position="98"/>
    </location>
</feature>
<sequence>MDAVNKVVNAATAALWGDGSTAQQQTTPHGEEPIAGVQGKGNFNDPFDAGNREEQPQAPPSDGNTAQQEPRLDGAKTDPTRKDLIADIKTDNDVDQEKTSPTAPILAPSTFTSPAFSPVPVTGAAASSSATPAEAGGSRAAVTGEPKTTEHEQRTTESTSGQSSQVPHPAKHHEASEEALKGPQGPAPFCAEDFEKEAKGMKPVKTGGGPVQNGSSKSSEKTSHGNGNGKHSPLHKMKEKLSKVVHPGHGSHKA</sequence>
<organism evidence="2 3">
    <name type="scientific">Penicillium subrubescens</name>
    <dbReference type="NCBI Taxonomy" id="1316194"/>
    <lineage>
        <taxon>Eukaryota</taxon>
        <taxon>Fungi</taxon>
        <taxon>Dikarya</taxon>
        <taxon>Ascomycota</taxon>
        <taxon>Pezizomycotina</taxon>
        <taxon>Eurotiomycetes</taxon>
        <taxon>Eurotiomycetidae</taxon>
        <taxon>Eurotiales</taxon>
        <taxon>Aspergillaceae</taxon>
        <taxon>Penicillium</taxon>
    </lineage>
</organism>
<dbReference type="AlphaFoldDB" id="A0A1Q5UE07"/>
<dbReference type="EMBL" id="MNBE01000313">
    <property type="protein sequence ID" value="OKP10706.1"/>
    <property type="molecule type" value="Genomic_DNA"/>
</dbReference>
<proteinExistence type="predicted"/>
<evidence type="ECO:0000313" key="3">
    <source>
        <dbReference type="Proteomes" id="UP000186955"/>
    </source>
</evidence>
<reference evidence="2 3" key="1">
    <citation type="submission" date="2016-10" db="EMBL/GenBank/DDBJ databases">
        <title>Genome sequence of the ascomycete fungus Penicillium subrubescens.</title>
        <authorList>
            <person name="De Vries R.P."/>
            <person name="Peng M."/>
            <person name="Dilokpimol A."/>
            <person name="Hilden K."/>
            <person name="Makela M.R."/>
            <person name="Grigoriev I."/>
            <person name="Riley R."/>
            <person name="Granchi Z."/>
        </authorList>
    </citation>
    <scope>NUCLEOTIDE SEQUENCE [LARGE SCALE GENOMIC DNA]</scope>
    <source>
        <strain evidence="2 3">CBS 132785</strain>
    </source>
</reference>
<feature type="compositionally biased region" description="Low complexity" evidence="1">
    <location>
        <begin position="1"/>
        <end position="14"/>
    </location>
</feature>
<name>A0A1Q5UE07_9EURO</name>
<protein>
    <submittedName>
        <fullName evidence="2">Uncharacterized protein</fullName>
    </submittedName>
</protein>
<dbReference type="OrthoDB" id="5388207at2759"/>
<evidence type="ECO:0000313" key="2">
    <source>
        <dbReference type="EMBL" id="OKP10706.1"/>
    </source>
</evidence>
<feature type="compositionally biased region" description="Polar residues" evidence="1">
    <location>
        <begin position="156"/>
        <end position="166"/>
    </location>
</feature>
<dbReference type="STRING" id="1316194.A0A1Q5UE07"/>